<evidence type="ECO:0000313" key="3">
    <source>
        <dbReference type="Proteomes" id="UP000755551"/>
    </source>
</evidence>
<keyword evidence="3" id="KW-1185">Reference proteome</keyword>
<dbReference type="Proteomes" id="UP000755551">
    <property type="component" value="Unassembled WGS sequence"/>
</dbReference>
<accession>A0ABS6ME98</accession>
<organism evidence="2 3">
    <name type="scientific">Marinobacterium weihaiense</name>
    <dbReference type="NCBI Taxonomy" id="2851016"/>
    <lineage>
        <taxon>Bacteria</taxon>
        <taxon>Pseudomonadati</taxon>
        <taxon>Pseudomonadota</taxon>
        <taxon>Gammaproteobacteria</taxon>
        <taxon>Oceanospirillales</taxon>
        <taxon>Oceanospirillaceae</taxon>
        <taxon>Marinobacterium</taxon>
    </lineage>
</organism>
<evidence type="ECO:0000259" key="1">
    <source>
        <dbReference type="Pfam" id="PF13614"/>
    </source>
</evidence>
<dbReference type="PANTHER" id="PTHR13696">
    <property type="entry name" value="P-LOOP CONTAINING NUCLEOSIDE TRIPHOSPHATE HYDROLASE"/>
    <property type="match status" value="1"/>
</dbReference>
<dbReference type="RefSeq" id="WP_217335558.1">
    <property type="nucleotide sequence ID" value="NZ_JAHQZT010000017.1"/>
</dbReference>
<reference evidence="2 3" key="1">
    <citation type="submission" date="2021-06" db="EMBL/GenBank/DDBJ databases">
        <title>Bacterium isolated from marine sediment.</title>
        <authorList>
            <person name="Zhu K.-L."/>
            <person name="Du Z.-J."/>
            <person name="Liang Q.-Y."/>
        </authorList>
    </citation>
    <scope>NUCLEOTIDE SEQUENCE [LARGE SCALE GENOMIC DNA]</scope>
    <source>
        <strain evidence="2 3">A346</strain>
    </source>
</reference>
<sequence>MLHYRNEVLAVMNQKGGVGKSTTAELFAEFMAVNLGKKVLLVDTDMQCNTSERYVEMTPVVDDPTNEAGFVPTLLPDFDPEVDTHIRPDSNIADIFDGLVCEPRETAFNPDNEDDPIPGIIDVMVGHPTKLEQVNGRYADNSVELVENIVNRLQEVLHDPQYGDFYDLIIIDTAPTRTPLFRAAMRAATHVVIPFEPEQKSLQGLLAMYGAVRNERSYRNGDRDVQLVGLVPNKVRSVVSSHREVLAYMYADPHHSGLMPPKGIVLPLTAEISARDFKKVKPDSLFKLPRSNKQRQKGEDMMIHIARKVFAGHALSPEIEAYAKNRGRK</sequence>
<evidence type="ECO:0000313" key="2">
    <source>
        <dbReference type="EMBL" id="MBV0934151.1"/>
    </source>
</evidence>
<dbReference type="InterPro" id="IPR025669">
    <property type="entry name" value="AAA_dom"/>
</dbReference>
<gene>
    <name evidence="2" type="ORF">KTN04_12460</name>
</gene>
<dbReference type="EMBL" id="JAHQZT010000017">
    <property type="protein sequence ID" value="MBV0934151.1"/>
    <property type="molecule type" value="Genomic_DNA"/>
</dbReference>
<dbReference type="PANTHER" id="PTHR13696:SF99">
    <property type="entry name" value="COBYRINIC ACID AC-DIAMIDE SYNTHASE"/>
    <property type="match status" value="1"/>
</dbReference>
<dbReference type="Pfam" id="PF13614">
    <property type="entry name" value="AAA_31"/>
    <property type="match status" value="1"/>
</dbReference>
<feature type="domain" description="AAA" evidence="1">
    <location>
        <begin position="7"/>
        <end position="214"/>
    </location>
</feature>
<dbReference type="CDD" id="cd02042">
    <property type="entry name" value="ParAB_family"/>
    <property type="match status" value="1"/>
</dbReference>
<protein>
    <submittedName>
        <fullName evidence="2">ParA family protein</fullName>
    </submittedName>
</protein>
<comment type="caution">
    <text evidence="2">The sequence shown here is derived from an EMBL/GenBank/DDBJ whole genome shotgun (WGS) entry which is preliminary data.</text>
</comment>
<dbReference type="InterPro" id="IPR050678">
    <property type="entry name" value="DNA_Partitioning_ATPase"/>
</dbReference>
<proteinExistence type="predicted"/>
<name>A0ABS6ME98_9GAMM</name>